<organism evidence="1 2">
    <name type="scientific">Helicobacter pylori (strain India7)</name>
    <dbReference type="NCBI Taxonomy" id="907238"/>
    <lineage>
        <taxon>Bacteria</taxon>
        <taxon>Pseudomonadati</taxon>
        <taxon>Campylobacterota</taxon>
        <taxon>Epsilonproteobacteria</taxon>
        <taxon>Campylobacterales</taxon>
        <taxon>Helicobacteraceae</taxon>
        <taxon>Helicobacter</taxon>
    </lineage>
</organism>
<dbReference type="KEGG" id="hpn:HPIN_07530"/>
<dbReference type="PATRIC" id="fig|907238.3.peg.1492"/>
<gene>
    <name evidence="1" type="ordered locus">HPIN_07530</name>
</gene>
<dbReference type="HOGENOM" id="CLU_3200651_0_0_7"/>
<dbReference type="Proteomes" id="UP000009059">
    <property type="component" value="Chromosome"/>
</dbReference>
<dbReference type="RefSeq" id="WP_000471472.1">
    <property type="nucleotide sequence ID" value="NC_017372.1"/>
</dbReference>
<name>E8QEB3_HELP7</name>
<accession>E8QEB3</accession>
<dbReference type="AlphaFoldDB" id="E8QEB3"/>
<evidence type="ECO:0000313" key="2">
    <source>
        <dbReference type="Proteomes" id="UP000009059"/>
    </source>
</evidence>
<reference evidence="2" key="1">
    <citation type="submission" date="2010-11" db="EMBL/GenBank/DDBJ databases">
        <title>Genome sequence of Helicobacter pylori strain India7.</title>
        <authorList>
            <person name="Kersulyte D."/>
            <person name="Mukhopadhyay A."/>
            <person name="Choudhury A."/>
            <person name="Nair G.B."/>
            <person name="Berg D.E."/>
        </authorList>
    </citation>
    <scope>NUCLEOTIDE SEQUENCE [LARGE SCALE GENOMIC DNA]</scope>
    <source>
        <strain evidence="2">India7</strain>
    </source>
</reference>
<dbReference type="EMBL" id="CP002331">
    <property type="protein sequence ID" value="ADU80690.1"/>
    <property type="molecule type" value="Genomic_DNA"/>
</dbReference>
<evidence type="ECO:0000313" key="1">
    <source>
        <dbReference type="EMBL" id="ADU80690.1"/>
    </source>
</evidence>
<protein>
    <submittedName>
        <fullName evidence="1">Uncharacterized protein</fullName>
    </submittedName>
</protein>
<proteinExistence type="predicted"/>
<sequence>MFKANALKTKKYDKIAFKSIYWQQENFQKEGNVSGRIKYKNGSCVKRIVKR</sequence>